<dbReference type="RefSeq" id="WP_338889232.1">
    <property type="nucleotide sequence ID" value="NZ_CP147846.1"/>
</dbReference>
<dbReference type="PIRSF" id="PIRSF002741">
    <property type="entry name" value="MppA"/>
    <property type="match status" value="1"/>
</dbReference>
<protein>
    <submittedName>
        <fullName evidence="2">ABC transporter substrate-binding protein</fullName>
    </submittedName>
</protein>
<dbReference type="Gene3D" id="3.90.76.10">
    <property type="entry name" value="Dipeptide-binding Protein, Domain 1"/>
    <property type="match status" value="1"/>
</dbReference>
<dbReference type="PROSITE" id="PS51318">
    <property type="entry name" value="TAT"/>
    <property type="match status" value="1"/>
</dbReference>
<reference evidence="2 3" key="1">
    <citation type="submission" date="2024-03" db="EMBL/GenBank/DDBJ databases">
        <title>Natural products discovery in diverse microorganisms through a two-stage MS feature dereplication strategy.</title>
        <authorList>
            <person name="Zhang R."/>
        </authorList>
    </citation>
    <scope>NUCLEOTIDE SEQUENCE [LARGE SCALE GENOMIC DNA]</scope>
    <source>
        <strain evidence="2 3">18930</strain>
    </source>
</reference>
<accession>A0ABZ2PI22</accession>
<dbReference type="CDD" id="cd08503">
    <property type="entry name" value="PBP2_NikA_DppA_OppA_like_17"/>
    <property type="match status" value="1"/>
</dbReference>
<dbReference type="NCBIfam" id="TIGR01409">
    <property type="entry name" value="TAT_signal_seq"/>
    <property type="match status" value="1"/>
</dbReference>
<dbReference type="InterPro" id="IPR006311">
    <property type="entry name" value="TAT_signal"/>
</dbReference>
<gene>
    <name evidence="2" type="ORF">WDS16_27110</name>
</gene>
<feature type="domain" description="Solute-binding protein family 5" evidence="1">
    <location>
        <begin position="121"/>
        <end position="440"/>
    </location>
</feature>
<evidence type="ECO:0000313" key="2">
    <source>
        <dbReference type="EMBL" id="WXG68806.1"/>
    </source>
</evidence>
<sequence>MFRTDPSLSSSSPSSARSFDLSSFTLDRRRFLGGVAALGAGAVLAACSSGGSGQPLGAVSTLPSALQGGTPKRGGTFTVGMGGSGSAETLYGGNAAVSVDYLRSYSLYNLLFYPATKVTPLQPGLALNATANADSTVWTLELRKDVLWHNGKPFEASDVVYNIQSLWTDPSKNLGAAFLTGLIDLPNVRALDTNTVQIPLTRAVGQLPSLFAYVNFAVLPAGSTPESVAAQPIGTGPFRYVSFTPGRESVFDANRDYWEEGKPYVDRLVVQSGFSDPTAVVNALEAGQINLASSVDPVSARQQATSNRFQVIQSELAANVALISMRVDEGPFADVRVRQAMKLLCNRQALIDGALSGFGTPGNDLISVGSEFFAGDITSEYDPDRAKSLLQQAGADGQAFSLQTFSGGGPWDPAATLFAQQAQAAGVDVQADVTSSDTYFTAAGGVYTGYFRQNFSGPIATSLTASYRLFLSKNAPFQDTHWAQQPGGDKYESLLDQAISASDAGLAAELWKEVQQVQHDEGGYIGWANMPYVDAAANNVRGLSAGSATSFNNYRLCDGWVE</sequence>
<dbReference type="Proteomes" id="UP001432000">
    <property type="component" value="Chromosome"/>
</dbReference>
<dbReference type="InterPro" id="IPR039424">
    <property type="entry name" value="SBP_5"/>
</dbReference>
<organism evidence="2 3">
    <name type="scientific">Rhodococcus sovatensis</name>
    <dbReference type="NCBI Taxonomy" id="1805840"/>
    <lineage>
        <taxon>Bacteria</taxon>
        <taxon>Bacillati</taxon>
        <taxon>Actinomycetota</taxon>
        <taxon>Actinomycetes</taxon>
        <taxon>Mycobacteriales</taxon>
        <taxon>Nocardiaceae</taxon>
        <taxon>Rhodococcus</taxon>
    </lineage>
</organism>
<dbReference type="Gene3D" id="3.10.105.10">
    <property type="entry name" value="Dipeptide-binding Protein, Domain 3"/>
    <property type="match status" value="1"/>
</dbReference>
<dbReference type="SUPFAM" id="SSF53850">
    <property type="entry name" value="Periplasmic binding protein-like II"/>
    <property type="match status" value="1"/>
</dbReference>
<evidence type="ECO:0000259" key="1">
    <source>
        <dbReference type="Pfam" id="PF00496"/>
    </source>
</evidence>
<keyword evidence="3" id="KW-1185">Reference proteome</keyword>
<dbReference type="PANTHER" id="PTHR30290">
    <property type="entry name" value="PERIPLASMIC BINDING COMPONENT OF ABC TRANSPORTER"/>
    <property type="match status" value="1"/>
</dbReference>
<dbReference type="InterPro" id="IPR000914">
    <property type="entry name" value="SBP_5_dom"/>
</dbReference>
<dbReference type="Gene3D" id="3.40.190.10">
    <property type="entry name" value="Periplasmic binding protein-like II"/>
    <property type="match status" value="1"/>
</dbReference>
<name>A0ABZ2PI22_9NOCA</name>
<dbReference type="Pfam" id="PF00496">
    <property type="entry name" value="SBP_bac_5"/>
    <property type="match status" value="1"/>
</dbReference>
<proteinExistence type="predicted"/>
<dbReference type="InterPro" id="IPR019546">
    <property type="entry name" value="TAT_signal_bac_arc"/>
</dbReference>
<dbReference type="EMBL" id="CP147846">
    <property type="protein sequence ID" value="WXG68806.1"/>
    <property type="molecule type" value="Genomic_DNA"/>
</dbReference>
<dbReference type="InterPro" id="IPR030678">
    <property type="entry name" value="Peptide/Ni-bd"/>
</dbReference>
<evidence type="ECO:0000313" key="3">
    <source>
        <dbReference type="Proteomes" id="UP001432000"/>
    </source>
</evidence>